<proteinExistence type="predicted"/>
<dbReference type="Proteomes" id="UP001320898">
    <property type="component" value="Unassembled WGS sequence"/>
</dbReference>
<keyword evidence="1" id="KW-0732">Signal</keyword>
<dbReference type="EMBL" id="JALIDZ010000001">
    <property type="protein sequence ID" value="MCT8970339.1"/>
    <property type="molecule type" value="Genomic_DNA"/>
</dbReference>
<gene>
    <name evidence="3" type="ORF">MUB46_00555</name>
</gene>
<evidence type="ECO:0000313" key="3">
    <source>
        <dbReference type="EMBL" id="MCT8970339.1"/>
    </source>
</evidence>
<protein>
    <recommendedName>
        <fullName evidence="2">Thiol:disulfide interchange protein DsbD N-terminal domain-containing protein</fullName>
    </recommendedName>
</protein>
<evidence type="ECO:0000259" key="2">
    <source>
        <dbReference type="Pfam" id="PF11412"/>
    </source>
</evidence>
<dbReference type="RefSeq" id="WP_261613909.1">
    <property type="nucleotide sequence ID" value="NZ_JALIDZ010000001.1"/>
</dbReference>
<accession>A0AAW5QVL3</accession>
<organism evidence="3 4">
    <name type="scientific">Microbaculum marinisediminis</name>
    <dbReference type="NCBI Taxonomy" id="2931392"/>
    <lineage>
        <taxon>Bacteria</taxon>
        <taxon>Pseudomonadati</taxon>
        <taxon>Pseudomonadota</taxon>
        <taxon>Alphaproteobacteria</taxon>
        <taxon>Hyphomicrobiales</taxon>
        <taxon>Tepidamorphaceae</taxon>
        <taxon>Microbaculum</taxon>
    </lineage>
</organism>
<name>A0AAW5QVL3_9HYPH</name>
<feature type="domain" description="Thiol:disulfide interchange protein DsbD N-terminal" evidence="2">
    <location>
        <begin position="45"/>
        <end position="148"/>
    </location>
</feature>
<keyword evidence="4" id="KW-1185">Reference proteome</keyword>
<dbReference type="InterPro" id="IPR028250">
    <property type="entry name" value="DsbDN"/>
</dbReference>
<evidence type="ECO:0000313" key="4">
    <source>
        <dbReference type="Proteomes" id="UP001320898"/>
    </source>
</evidence>
<reference evidence="3 4" key="1">
    <citation type="submission" date="2022-04" db="EMBL/GenBank/DDBJ databases">
        <authorList>
            <person name="Ye Y.-Q."/>
            <person name="Du Z.-J."/>
        </authorList>
    </citation>
    <scope>NUCLEOTIDE SEQUENCE [LARGE SCALE GENOMIC DNA]</scope>
    <source>
        <strain evidence="3 4">A6E488</strain>
    </source>
</reference>
<dbReference type="AlphaFoldDB" id="A0AAW5QVL3"/>
<evidence type="ECO:0000256" key="1">
    <source>
        <dbReference type="SAM" id="SignalP"/>
    </source>
</evidence>
<dbReference type="Pfam" id="PF11412">
    <property type="entry name" value="DsbD_N"/>
    <property type="match status" value="1"/>
</dbReference>
<feature type="chain" id="PRO_5043689227" description="Thiol:disulfide interchange protein DsbD N-terminal domain-containing protein" evidence="1">
    <location>
        <begin position="24"/>
        <end position="271"/>
    </location>
</feature>
<feature type="signal peptide" evidence="1">
    <location>
        <begin position="1"/>
        <end position="23"/>
    </location>
</feature>
<sequence length="271" mass="28894">MSRISSLCVVVVAAMLLPGPGAAEEWQDKAKVRLIDGGMLADGVTRLAGLEILLDPDWKTYWRNPGDSGIPPKMDFSGSDNVAAVTAEWPAPQLSFDGYGWVIGYTEAVIFPLLIEPDEPGAPSNLNLKLDYAVCKDICIPAQAEVAVVLDGAKPRTAEIDFFRRRVPAPIETPTETGGVVSGAVVRQDDKPVLQLVVRFPSDAEDGFALVEGPEDWYLPVPERAGTDAAGNAVFEVPLESVADQAGIAGTTIRVTGVSPDFSFEQALTLD</sequence>
<comment type="caution">
    <text evidence="3">The sequence shown here is derived from an EMBL/GenBank/DDBJ whole genome shotgun (WGS) entry which is preliminary data.</text>
</comment>